<dbReference type="Gene3D" id="2.40.100.10">
    <property type="entry name" value="Cyclophilin-like"/>
    <property type="match status" value="1"/>
</dbReference>
<dbReference type="Pfam" id="PF00160">
    <property type="entry name" value="Pro_isomerase"/>
    <property type="match status" value="1"/>
</dbReference>
<dbReference type="GO" id="GO:0006457">
    <property type="term" value="P:protein folding"/>
    <property type="evidence" value="ECO:0007669"/>
    <property type="project" value="InterPro"/>
</dbReference>
<keyword evidence="3 5" id="KW-0413">Isomerase</keyword>
<dbReference type="InterPro" id="IPR029000">
    <property type="entry name" value="Cyclophilin-like_dom_sf"/>
</dbReference>
<keyword evidence="2" id="KW-0697">Rotamase</keyword>
<name>A0A089ZG59_METFO</name>
<dbReference type="InterPro" id="IPR024936">
    <property type="entry name" value="Cyclophilin-type_PPIase"/>
</dbReference>
<accession>A0A089ZG59</accession>
<dbReference type="PROSITE" id="PS50072">
    <property type="entry name" value="CSA_PPIASE_2"/>
    <property type="match status" value="1"/>
</dbReference>
<sequence length="145" mass="15506">MVILMKKAIIETDKGNIELTLFEKEAPNTVANFEKLANSGFYNGLTFHRVIPNFVIQGGCPKGNGTGGPGYTIKCEINPHKHGTGALSMAHAGKDTGGSQFFITHSPQPHLDGVHTVFGKVVKGMEVVNSIKAGDVMNKVTVIDE</sequence>
<dbReference type="PATRIC" id="fig|2162.10.peg.2482"/>
<dbReference type="InterPro" id="IPR002130">
    <property type="entry name" value="Cyclophilin-type_PPIase_dom"/>
</dbReference>
<dbReference type="STRING" id="2162.BRM9_2372"/>
<dbReference type="PANTHER" id="PTHR45625:SF4">
    <property type="entry name" value="PEPTIDYLPROLYL ISOMERASE DOMAIN AND WD REPEAT-CONTAINING PROTEIN 1"/>
    <property type="match status" value="1"/>
</dbReference>
<dbReference type="InterPro" id="IPR044666">
    <property type="entry name" value="Cyclophilin_A-like"/>
</dbReference>
<dbReference type="PRINTS" id="PR00153">
    <property type="entry name" value="CSAPPISMRASE"/>
</dbReference>
<evidence type="ECO:0000313" key="6">
    <source>
        <dbReference type="EMBL" id="CEL26020.1"/>
    </source>
</evidence>
<dbReference type="EMBL" id="LN734822">
    <property type="protein sequence ID" value="CEL26020.1"/>
    <property type="molecule type" value="Genomic_DNA"/>
</dbReference>
<dbReference type="EC" id="5.2.1.8" evidence="1"/>
<dbReference type="PROSITE" id="PS00170">
    <property type="entry name" value="CSA_PPIASE_1"/>
    <property type="match status" value="1"/>
</dbReference>
<evidence type="ECO:0000256" key="1">
    <source>
        <dbReference type="ARBA" id="ARBA00013194"/>
    </source>
</evidence>
<evidence type="ECO:0000256" key="2">
    <source>
        <dbReference type="ARBA" id="ARBA00023110"/>
    </source>
</evidence>
<organism evidence="5 7">
    <name type="scientific">Methanobacterium formicicum</name>
    <dbReference type="NCBI Taxonomy" id="2162"/>
    <lineage>
        <taxon>Archaea</taxon>
        <taxon>Methanobacteriati</taxon>
        <taxon>Methanobacteriota</taxon>
        <taxon>Methanomada group</taxon>
        <taxon>Methanobacteria</taxon>
        <taxon>Methanobacteriales</taxon>
        <taxon>Methanobacteriaceae</taxon>
        <taxon>Methanobacterium</taxon>
    </lineage>
</organism>
<dbReference type="CDD" id="cd00317">
    <property type="entry name" value="cyclophilin"/>
    <property type="match status" value="1"/>
</dbReference>
<dbReference type="PIRSF" id="PIRSF001467">
    <property type="entry name" value="Peptidylpro_ismrse"/>
    <property type="match status" value="1"/>
</dbReference>
<evidence type="ECO:0000313" key="5">
    <source>
        <dbReference type="EMBL" id="AIS33172.1"/>
    </source>
</evidence>
<dbReference type="PANTHER" id="PTHR45625">
    <property type="entry name" value="PEPTIDYL-PROLYL CIS-TRANS ISOMERASE-RELATED"/>
    <property type="match status" value="1"/>
</dbReference>
<dbReference type="AlphaFoldDB" id="A0A089ZG59"/>
<evidence type="ECO:0000313" key="8">
    <source>
        <dbReference type="Proteomes" id="UP000062768"/>
    </source>
</evidence>
<feature type="domain" description="PPIase cyclophilin-type" evidence="4">
    <location>
        <begin position="4"/>
        <end position="145"/>
    </location>
</feature>
<dbReference type="Proteomes" id="UP000062768">
    <property type="component" value="Chromosome I"/>
</dbReference>
<dbReference type="InterPro" id="IPR020892">
    <property type="entry name" value="Cyclophilin-type_PPIase_CS"/>
</dbReference>
<gene>
    <name evidence="5" type="ORF">BRM9_2372</name>
    <name evidence="6" type="ORF">MB9_2410</name>
</gene>
<proteinExistence type="predicted"/>
<dbReference type="KEGG" id="mfc:BRM9_2372"/>
<dbReference type="SUPFAM" id="SSF50891">
    <property type="entry name" value="Cyclophilin-like"/>
    <property type="match status" value="1"/>
</dbReference>
<reference evidence="6" key="2">
    <citation type="submission" date="2014-09" db="EMBL/GenBank/DDBJ databases">
        <authorList>
            <person name="Bishop-Lilly K.A."/>
            <person name="Broomall S.M."/>
            <person name="Chain P.S."/>
            <person name="Chertkov O."/>
            <person name="Coyne S.R."/>
            <person name="Daligault H.E."/>
            <person name="Davenport K.W."/>
            <person name="Erkkila T."/>
            <person name="Frey K.G."/>
            <person name="Gibbons H.S."/>
            <person name="Gu W."/>
            <person name="Jaissle J."/>
            <person name="Johnson S.L."/>
            <person name="Koroleva G.I."/>
            <person name="Ladner J.T."/>
            <person name="Lo C.-C."/>
            <person name="Minogue T.D."/>
            <person name="Munk C."/>
            <person name="Palacios G.F."/>
            <person name="Redden C.L."/>
            <person name="Rosenzweig C.N."/>
            <person name="Scholz M.B."/>
            <person name="Teshima H."/>
            <person name="Xu Y."/>
        </authorList>
    </citation>
    <scope>NUCLEOTIDE SEQUENCE</scope>
    <source>
        <strain evidence="6">Mb9</strain>
    </source>
</reference>
<protein>
    <recommendedName>
        <fullName evidence="1">peptidylprolyl isomerase</fullName>
        <ecNumber evidence="1">5.2.1.8</ecNumber>
    </recommendedName>
</protein>
<evidence type="ECO:0000256" key="3">
    <source>
        <dbReference type="ARBA" id="ARBA00023235"/>
    </source>
</evidence>
<reference evidence="5" key="1">
    <citation type="submission" date="2013-12" db="EMBL/GenBank/DDBJ databases">
        <title>The complete genome sequence of Methanobacterium sp. BRM9.</title>
        <authorList>
            <consortium name="Pastoral Greenhouse Gas Research Consortium"/>
            <person name="Kelly W.J."/>
            <person name="Leahy S.C."/>
            <person name="Perry R."/>
            <person name="Li D."/>
            <person name="Altermann E."/>
            <person name="Lambie S.C."/>
            <person name="Attwood G.T."/>
        </authorList>
    </citation>
    <scope>NUCLEOTIDE SEQUENCE [LARGE SCALE GENOMIC DNA]</scope>
    <source>
        <strain evidence="5">BRM9</strain>
    </source>
</reference>
<dbReference type="EMBL" id="CP006933">
    <property type="protein sequence ID" value="AIS33172.1"/>
    <property type="molecule type" value="Genomic_DNA"/>
</dbReference>
<keyword evidence="8" id="KW-1185">Reference proteome</keyword>
<dbReference type="Proteomes" id="UP000029661">
    <property type="component" value="Chromosome"/>
</dbReference>
<evidence type="ECO:0000313" key="7">
    <source>
        <dbReference type="Proteomes" id="UP000029661"/>
    </source>
</evidence>
<dbReference type="GO" id="GO:0003755">
    <property type="term" value="F:peptidyl-prolyl cis-trans isomerase activity"/>
    <property type="evidence" value="ECO:0007669"/>
    <property type="project" value="UniProtKB-KW"/>
</dbReference>
<evidence type="ECO:0000259" key="4">
    <source>
        <dbReference type="PROSITE" id="PS50072"/>
    </source>
</evidence>